<gene>
    <name evidence="1" type="ORF">D0Q02_24340</name>
</gene>
<protein>
    <submittedName>
        <fullName evidence="1">IS1380 family transposase</fullName>
    </submittedName>
</protein>
<keyword evidence="2" id="KW-1185">Reference proteome</keyword>
<dbReference type="AlphaFoldDB" id="A0A372FU38"/>
<name>A0A372FU38_9ACTN</name>
<dbReference type="Proteomes" id="UP000262621">
    <property type="component" value="Unassembled WGS sequence"/>
</dbReference>
<dbReference type="EMBL" id="QVFU01000038">
    <property type="protein sequence ID" value="RFS44050.1"/>
    <property type="molecule type" value="Genomic_DNA"/>
</dbReference>
<proteinExistence type="predicted"/>
<evidence type="ECO:0000313" key="2">
    <source>
        <dbReference type="Proteomes" id="UP000262621"/>
    </source>
</evidence>
<feature type="non-terminal residue" evidence="1">
    <location>
        <position position="55"/>
    </location>
</feature>
<sequence>MRLRYDAPVVRATFDDPNLVSCAGLVPVMRLAEQAGLHDAVADRVSLPTDKGANP</sequence>
<accession>A0A372FU38</accession>
<organism evidence="1 2">
    <name type="scientific">Micromonospora craniellae</name>
    <dbReference type="NCBI Taxonomy" id="2294034"/>
    <lineage>
        <taxon>Bacteria</taxon>
        <taxon>Bacillati</taxon>
        <taxon>Actinomycetota</taxon>
        <taxon>Actinomycetes</taxon>
        <taxon>Micromonosporales</taxon>
        <taxon>Micromonosporaceae</taxon>
        <taxon>Micromonospora</taxon>
    </lineage>
</organism>
<reference evidence="1 2" key="1">
    <citation type="submission" date="2018-08" db="EMBL/GenBank/DDBJ databases">
        <title>Verrucosispora craniellae sp. nov., isolated from a marine sponge in the South China Sea.</title>
        <authorList>
            <person name="Li L."/>
            <person name="Lin H.W."/>
        </authorList>
    </citation>
    <scope>NUCLEOTIDE SEQUENCE [LARGE SCALE GENOMIC DNA]</scope>
    <source>
        <strain evidence="1 2">LHW63014</strain>
    </source>
</reference>
<comment type="caution">
    <text evidence="1">The sequence shown here is derived from an EMBL/GenBank/DDBJ whole genome shotgun (WGS) entry which is preliminary data.</text>
</comment>
<evidence type="ECO:0000313" key="1">
    <source>
        <dbReference type="EMBL" id="RFS44050.1"/>
    </source>
</evidence>